<evidence type="ECO:0000259" key="6">
    <source>
        <dbReference type="PROSITE" id="PS51085"/>
    </source>
</evidence>
<dbReference type="PROSITE" id="PS00197">
    <property type="entry name" value="2FE2S_FER_1"/>
    <property type="match status" value="1"/>
</dbReference>
<dbReference type="PROSITE" id="PS51085">
    <property type="entry name" value="2FE2S_FER_2"/>
    <property type="match status" value="1"/>
</dbReference>
<dbReference type="PANTHER" id="PTHR44379:SF8">
    <property type="entry name" value="XANTHINE DEHYDROGENASE IRON-SULFUR-BINDING SUBUNIT XDHC-RELATED"/>
    <property type="match status" value="1"/>
</dbReference>
<name>A0ABN5VC63_9ACTN</name>
<protein>
    <recommendedName>
        <fullName evidence="6">2Fe-2S ferredoxin-type domain-containing protein</fullName>
    </recommendedName>
</protein>
<keyword evidence="2" id="KW-0479">Metal-binding</keyword>
<evidence type="ECO:0000256" key="1">
    <source>
        <dbReference type="ARBA" id="ARBA00022714"/>
    </source>
</evidence>
<reference evidence="7 8" key="1">
    <citation type="journal article" date="2010" name="ChemBioChem">
        <title>Cloning and characterization of the biosynthetic gene cluster of 16-membered macrolide antibiotic FD-891: involvement of a dual functional cytochrome P450 monooxygenase catalyzing epoxidation and hydroxylation.</title>
        <authorList>
            <person name="Kudo F."/>
            <person name="Motegi A."/>
            <person name="Mizoue K."/>
            <person name="Eguchi T."/>
        </authorList>
    </citation>
    <scope>NUCLEOTIDE SEQUENCE [LARGE SCALE GENOMIC DNA]</scope>
    <source>
        <strain evidence="7 8">A-8890</strain>
    </source>
</reference>
<dbReference type="InterPro" id="IPR051452">
    <property type="entry name" value="Diverse_Oxidoreductases"/>
</dbReference>
<dbReference type="Gene3D" id="1.10.150.120">
    <property type="entry name" value="[2Fe-2S]-binding domain"/>
    <property type="match status" value="1"/>
</dbReference>
<dbReference type="Pfam" id="PF01799">
    <property type="entry name" value="Fer2_2"/>
    <property type="match status" value="1"/>
</dbReference>
<dbReference type="InterPro" id="IPR002888">
    <property type="entry name" value="2Fe-2S-bd"/>
</dbReference>
<keyword evidence="4" id="KW-0408">Iron</keyword>
<dbReference type="InterPro" id="IPR036884">
    <property type="entry name" value="2Fe-2S-bd_dom_sf"/>
</dbReference>
<dbReference type="EMBL" id="AP018448">
    <property type="protein sequence ID" value="BBC30498.1"/>
    <property type="molecule type" value="Genomic_DNA"/>
</dbReference>
<dbReference type="Proteomes" id="UP001321542">
    <property type="component" value="Chromosome"/>
</dbReference>
<dbReference type="SUPFAM" id="SSF47741">
    <property type="entry name" value="CO dehydrogenase ISP C-domain like"/>
    <property type="match status" value="1"/>
</dbReference>
<evidence type="ECO:0000256" key="2">
    <source>
        <dbReference type="ARBA" id="ARBA00022723"/>
    </source>
</evidence>
<dbReference type="RefSeq" id="WP_286249129.1">
    <property type="nucleotide sequence ID" value="NZ_AP018448.1"/>
</dbReference>
<sequence length="161" mass="17176">MTQPTEQVTVEVTVNGSRYLRSVPARRTLADFLRDDLSLTGTKLGCEQGVCGACTVLVDGEAVRACLMLAAQATGTEVRTVESLSQGRELNPLQACFQKHHGLQCGFCTAGFLMSATGLLEQRPDADRTDIAETLSGHICRCTGYGPIVDAVDEAARKGRA</sequence>
<organism evidence="7 8">
    <name type="scientific">Streptomyces graminofaciens</name>
    <dbReference type="NCBI Taxonomy" id="68212"/>
    <lineage>
        <taxon>Bacteria</taxon>
        <taxon>Bacillati</taxon>
        <taxon>Actinomycetota</taxon>
        <taxon>Actinomycetes</taxon>
        <taxon>Kitasatosporales</taxon>
        <taxon>Streptomycetaceae</taxon>
        <taxon>Streptomyces</taxon>
    </lineage>
</organism>
<proteinExistence type="predicted"/>
<dbReference type="Gene3D" id="3.10.20.30">
    <property type="match status" value="1"/>
</dbReference>
<evidence type="ECO:0000313" key="7">
    <source>
        <dbReference type="EMBL" id="BBC30498.1"/>
    </source>
</evidence>
<evidence type="ECO:0000256" key="3">
    <source>
        <dbReference type="ARBA" id="ARBA00023002"/>
    </source>
</evidence>
<dbReference type="InterPro" id="IPR036010">
    <property type="entry name" value="2Fe-2S_ferredoxin-like_sf"/>
</dbReference>
<feature type="domain" description="2Fe-2S ferredoxin-type" evidence="6">
    <location>
        <begin position="8"/>
        <end position="84"/>
    </location>
</feature>
<dbReference type="InterPro" id="IPR001041">
    <property type="entry name" value="2Fe-2S_ferredoxin-type"/>
</dbReference>
<evidence type="ECO:0000256" key="4">
    <source>
        <dbReference type="ARBA" id="ARBA00023004"/>
    </source>
</evidence>
<evidence type="ECO:0000256" key="5">
    <source>
        <dbReference type="ARBA" id="ARBA00023014"/>
    </source>
</evidence>
<dbReference type="SUPFAM" id="SSF54292">
    <property type="entry name" value="2Fe-2S ferredoxin-like"/>
    <property type="match status" value="1"/>
</dbReference>
<dbReference type="CDD" id="cd00207">
    <property type="entry name" value="fer2"/>
    <property type="match status" value="1"/>
</dbReference>
<dbReference type="Pfam" id="PF00111">
    <property type="entry name" value="Fer2"/>
    <property type="match status" value="1"/>
</dbReference>
<keyword evidence="1" id="KW-0001">2Fe-2S</keyword>
<accession>A0ABN5VC63</accession>
<evidence type="ECO:0000313" key="8">
    <source>
        <dbReference type="Proteomes" id="UP001321542"/>
    </source>
</evidence>
<dbReference type="InterPro" id="IPR012675">
    <property type="entry name" value="Beta-grasp_dom_sf"/>
</dbReference>
<keyword evidence="3" id="KW-0560">Oxidoreductase</keyword>
<keyword evidence="8" id="KW-1185">Reference proteome</keyword>
<dbReference type="PANTHER" id="PTHR44379">
    <property type="entry name" value="OXIDOREDUCTASE WITH IRON-SULFUR SUBUNIT"/>
    <property type="match status" value="1"/>
</dbReference>
<gene>
    <name evidence="7" type="ORF">SGFS_017920</name>
</gene>
<keyword evidence="5" id="KW-0411">Iron-sulfur</keyword>
<dbReference type="InterPro" id="IPR006058">
    <property type="entry name" value="2Fe2S_fd_BS"/>
</dbReference>
<reference evidence="7 8" key="2">
    <citation type="journal article" date="2023" name="ChemBioChem">
        <title>Acyltransferase Domain Exchange between Two Independent Type I Polyketide Synthases in the Same Producer Strain of Macrolide Antibiotics.</title>
        <authorList>
            <person name="Kudo F."/>
            <person name="Kishikawa K."/>
            <person name="Tsuboi K."/>
            <person name="Kido T."/>
            <person name="Usui T."/>
            <person name="Hashimoto J."/>
            <person name="Shin-Ya K."/>
            <person name="Miyanaga A."/>
            <person name="Eguchi T."/>
        </authorList>
    </citation>
    <scope>NUCLEOTIDE SEQUENCE [LARGE SCALE GENOMIC DNA]</scope>
    <source>
        <strain evidence="7 8">A-8890</strain>
    </source>
</reference>